<dbReference type="Gene3D" id="3.40.50.720">
    <property type="entry name" value="NAD(P)-binding Rossmann-like Domain"/>
    <property type="match status" value="1"/>
</dbReference>
<sequence length="825" mass="90583">MVGLLEGPGGHRKLQPWCCQQPSACEHRNPQSLERVTAVAAAVAAVASAGVHDNAAESQLEALNLMLPRALSATMGCREEAAATTAAAAAAAAFNKTDGGDPRAAPPGVLHGYEALRAMRARAHEFRKGYHNWRRHQAHGARGDVHDVFTQEEAPYLTQQSSTNGIADWSVGGSSLESAGILMYSSKPNESSEFLSSLVCSLKTPGAAPPSAAAEALQLMHAAGRAAEQQQPQWLRFFFNPHTPLLSNGVLPLRRDFLHRISERAAVPQYPLESSAIQCWVAHVGVGGFHRSHQCVFYDELLAKTHAGLPDDLPEGVHKGPWAVCGIGILPGDKRMSNVLHEQEFLYTVLTRSQRVCEARVIGALMDFVYAPEEPLRLKGLLLDIRTKLLSLTITEKGYCMATNGDLDKSLAAVKQDLALMKCKDIRKQESCTPQTALGLIYLGLKLRRDAKIRPFTVLSCDNIPNNGKLLKKMVIQFATEVDVEMATWISKHVCFPCTMVDRITPVTGTEHIALLEEDYGIGDKWPVVAEDFKQWVIGDNFCNERPFFEAVGCLVVREVQSYEEMKLKLLNGGHSCVAYVATLLGYRFVDEALRDVRVSGFLRSFMDEVTPCLEDLKVDVERYKERIVERFGNAFVKDELQRVAQDGSSKFYSTTRNSILLLLERKKNCLKLSIALAAWILYFATDSVQGTPIVPSDPKSKELRGFALSAVAQPYRVAPVEQFLNVVYGLPAGAASVLSRFVAISLASLIRRGVAETLDAGGALESLLGICFEDETFWGSLVDFCSSVSAAAAEAQQQQQQQQQEQHEEEEAKHELSLEGDSTK</sequence>
<feature type="compositionally biased region" description="Basic and acidic residues" evidence="3">
    <location>
        <begin position="811"/>
        <end position="825"/>
    </location>
</feature>
<organism evidence="6 7">
    <name type="scientific">Eimeria acervulina</name>
    <name type="common">Coccidian parasite</name>
    <dbReference type="NCBI Taxonomy" id="5801"/>
    <lineage>
        <taxon>Eukaryota</taxon>
        <taxon>Sar</taxon>
        <taxon>Alveolata</taxon>
        <taxon>Apicomplexa</taxon>
        <taxon>Conoidasida</taxon>
        <taxon>Coccidia</taxon>
        <taxon>Eucoccidiorida</taxon>
        <taxon>Eimeriorina</taxon>
        <taxon>Eimeriidae</taxon>
        <taxon>Eimeria</taxon>
    </lineage>
</organism>
<evidence type="ECO:0000313" key="6">
    <source>
        <dbReference type="EMBL" id="CDI78394.1"/>
    </source>
</evidence>
<protein>
    <submittedName>
        <fullName evidence="6">Mannitol-1-phosphate dehydrogenase, related</fullName>
    </submittedName>
</protein>
<dbReference type="PROSITE" id="PS00974">
    <property type="entry name" value="MANNITOL_DHGENASE"/>
    <property type="match status" value="1"/>
</dbReference>
<evidence type="ECO:0000259" key="4">
    <source>
        <dbReference type="Pfam" id="PF01232"/>
    </source>
</evidence>
<dbReference type="Pfam" id="PF08125">
    <property type="entry name" value="Mannitol_dh_C"/>
    <property type="match status" value="1"/>
</dbReference>
<dbReference type="GO" id="GO:0019594">
    <property type="term" value="P:mannitol metabolic process"/>
    <property type="evidence" value="ECO:0007669"/>
    <property type="project" value="InterPro"/>
</dbReference>
<dbReference type="PANTHER" id="PTHR43362">
    <property type="entry name" value="MANNITOL DEHYDROGENASE DSF1-RELATED"/>
    <property type="match status" value="1"/>
</dbReference>
<name>U6GIH8_EIMAC</name>
<dbReference type="VEuPathDB" id="ToxoDB:EAH_00033080"/>
<reference evidence="6" key="1">
    <citation type="submission" date="2013-10" db="EMBL/GenBank/DDBJ databases">
        <title>Genomic analysis of the causative agents of coccidiosis in chickens.</title>
        <authorList>
            <person name="Reid A.J."/>
            <person name="Blake D."/>
            <person name="Billington K."/>
            <person name="Browne H."/>
            <person name="Dunn M."/>
            <person name="Hung S."/>
            <person name="Kawahara F."/>
            <person name="Miranda-Saavedra D."/>
            <person name="Mourier T."/>
            <person name="Nagra H."/>
            <person name="Otto T.D."/>
            <person name="Rawlings N."/>
            <person name="Sanchez A."/>
            <person name="Sanders M."/>
            <person name="Subramaniam C."/>
            <person name="Tay Y."/>
            <person name="Dear P."/>
            <person name="Doerig C."/>
            <person name="Gruber A."/>
            <person name="Parkinson J."/>
            <person name="Shirley M."/>
            <person name="Wan K.L."/>
            <person name="Berriman M."/>
            <person name="Tomley F."/>
            <person name="Pain A."/>
        </authorList>
    </citation>
    <scope>NUCLEOTIDE SEQUENCE [LARGE SCALE GENOMIC DNA]</scope>
    <source>
        <strain evidence="6">Houghton</strain>
    </source>
</reference>
<keyword evidence="2" id="KW-0520">NAD</keyword>
<dbReference type="AlphaFoldDB" id="U6GIH8"/>
<accession>U6GIH8</accession>
<dbReference type="InterPro" id="IPR013328">
    <property type="entry name" value="6PGD_dom2"/>
</dbReference>
<feature type="domain" description="Mannitol dehydrogenase C-terminal" evidence="5">
    <location>
        <begin position="560"/>
        <end position="714"/>
    </location>
</feature>
<keyword evidence="1" id="KW-0560">Oxidoreductase</keyword>
<dbReference type="InterPro" id="IPR023027">
    <property type="entry name" value="Mannitol_DH_CS"/>
</dbReference>
<dbReference type="InterPro" id="IPR013131">
    <property type="entry name" value="Mannitol_DH_N"/>
</dbReference>
<dbReference type="Proteomes" id="UP000018050">
    <property type="component" value="Unassembled WGS sequence"/>
</dbReference>
<dbReference type="PANTHER" id="PTHR43362:SF1">
    <property type="entry name" value="MANNITOL DEHYDROGENASE 2-RELATED"/>
    <property type="match status" value="1"/>
</dbReference>
<feature type="region of interest" description="Disordered" evidence="3">
    <location>
        <begin position="796"/>
        <end position="825"/>
    </location>
</feature>
<evidence type="ECO:0000313" key="7">
    <source>
        <dbReference type="Proteomes" id="UP000018050"/>
    </source>
</evidence>
<dbReference type="SUPFAM" id="SSF48179">
    <property type="entry name" value="6-phosphogluconate dehydrogenase C-terminal domain-like"/>
    <property type="match status" value="1"/>
</dbReference>
<evidence type="ECO:0000256" key="1">
    <source>
        <dbReference type="ARBA" id="ARBA00023002"/>
    </source>
</evidence>
<dbReference type="Gene3D" id="1.10.1040.10">
    <property type="entry name" value="N-(1-d-carboxylethyl)-l-norvaline Dehydrogenase, domain 2"/>
    <property type="match status" value="1"/>
</dbReference>
<dbReference type="RefSeq" id="XP_013251381.1">
    <property type="nucleotide sequence ID" value="XM_013395927.1"/>
</dbReference>
<dbReference type="EMBL" id="HG670863">
    <property type="protein sequence ID" value="CDI78394.1"/>
    <property type="molecule type" value="Genomic_DNA"/>
</dbReference>
<evidence type="ECO:0000259" key="5">
    <source>
        <dbReference type="Pfam" id="PF08125"/>
    </source>
</evidence>
<keyword evidence="7" id="KW-1185">Reference proteome</keyword>
<dbReference type="Pfam" id="PF01232">
    <property type="entry name" value="Mannitol_dh"/>
    <property type="match status" value="1"/>
</dbReference>
<dbReference type="InterPro" id="IPR008927">
    <property type="entry name" value="6-PGluconate_DH-like_C_sf"/>
</dbReference>
<evidence type="ECO:0000256" key="3">
    <source>
        <dbReference type="SAM" id="MobiDB-lite"/>
    </source>
</evidence>
<dbReference type="InterPro" id="IPR036291">
    <property type="entry name" value="NAD(P)-bd_dom_sf"/>
</dbReference>
<dbReference type="SUPFAM" id="SSF51735">
    <property type="entry name" value="NAD(P)-binding Rossmann-fold domains"/>
    <property type="match status" value="1"/>
</dbReference>
<dbReference type="OrthoDB" id="440360at2759"/>
<dbReference type="GeneID" id="25271378"/>
<dbReference type="InterPro" id="IPR013118">
    <property type="entry name" value="Mannitol_DH_C"/>
</dbReference>
<feature type="domain" description="Mannitol dehydrogenase N-terminal" evidence="4">
    <location>
        <begin position="282"/>
        <end position="547"/>
    </location>
</feature>
<proteinExistence type="predicted"/>
<reference evidence="6" key="2">
    <citation type="submission" date="2013-10" db="EMBL/GenBank/DDBJ databases">
        <authorList>
            <person name="Aslett M."/>
        </authorList>
    </citation>
    <scope>NUCLEOTIDE SEQUENCE [LARGE SCALE GENOMIC DNA]</scope>
    <source>
        <strain evidence="6">Houghton</strain>
    </source>
</reference>
<feature type="compositionally biased region" description="Low complexity" evidence="3">
    <location>
        <begin position="796"/>
        <end position="805"/>
    </location>
</feature>
<dbReference type="OMA" id="FANEEDW"/>
<evidence type="ECO:0000256" key="2">
    <source>
        <dbReference type="ARBA" id="ARBA00023027"/>
    </source>
</evidence>
<dbReference type="InterPro" id="IPR050988">
    <property type="entry name" value="Mannitol_DH/Oxidoreductase"/>
</dbReference>
<dbReference type="GO" id="GO:0016616">
    <property type="term" value="F:oxidoreductase activity, acting on the CH-OH group of donors, NAD or NADP as acceptor"/>
    <property type="evidence" value="ECO:0007669"/>
    <property type="project" value="TreeGrafter"/>
</dbReference>
<gene>
    <name evidence="6" type="ORF">EAH_00033080</name>
</gene>